<evidence type="ECO:0000259" key="5">
    <source>
        <dbReference type="Pfam" id="PF05193"/>
    </source>
</evidence>
<evidence type="ECO:0000256" key="3">
    <source>
        <dbReference type="SAM" id="MobiDB-lite"/>
    </source>
</evidence>
<dbReference type="InterPro" id="IPR050361">
    <property type="entry name" value="MPP/UQCRC_Complex"/>
</dbReference>
<dbReference type="InterPro" id="IPR007863">
    <property type="entry name" value="Peptidase_M16_C"/>
</dbReference>
<keyword evidence="7" id="KW-1185">Reference proteome</keyword>
<dbReference type="InterPro" id="IPR011249">
    <property type="entry name" value="Metalloenz_LuxS/M16"/>
</dbReference>
<reference evidence="6 7" key="1">
    <citation type="submission" date="2024-09" db="EMBL/GenBank/DDBJ databases">
        <title>The Natural Products Discovery Center: Release of the First 8490 Sequenced Strains for Exploring Actinobacteria Biosynthetic Diversity.</title>
        <authorList>
            <person name="Kalkreuter E."/>
            <person name="Kautsar S.A."/>
            <person name="Yang D."/>
            <person name="Bader C.D."/>
            <person name="Teijaro C.N."/>
            <person name="Fluegel L."/>
            <person name="Davis C.M."/>
            <person name="Simpson J.R."/>
            <person name="Lauterbach L."/>
            <person name="Steele A.D."/>
            <person name="Gui C."/>
            <person name="Meng S."/>
            <person name="Li G."/>
            <person name="Viehrig K."/>
            <person name="Ye F."/>
            <person name="Su P."/>
            <person name="Kiefer A.F."/>
            <person name="Nichols A."/>
            <person name="Cepeda A.J."/>
            <person name="Yan W."/>
            <person name="Fan B."/>
            <person name="Jiang Y."/>
            <person name="Adhikari A."/>
            <person name="Zheng C.-J."/>
            <person name="Schuster L."/>
            <person name="Cowan T.M."/>
            <person name="Smanski M.J."/>
            <person name="Chevrette M.G."/>
            <person name="De Carvalho L.P.S."/>
            <person name="Shen B."/>
        </authorList>
    </citation>
    <scope>NUCLEOTIDE SEQUENCE [LARGE SCALE GENOMIC DNA]</scope>
    <source>
        <strain evidence="6 7">NPDC060353</strain>
    </source>
</reference>
<evidence type="ECO:0000313" key="6">
    <source>
        <dbReference type="EMBL" id="MFD6793672.1"/>
    </source>
</evidence>
<evidence type="ECO:0000259" key="4">
    <source>
        <dbReference type="Pfam" id="PF00675"/>
    </source>
</evidence>
<dbReference type="EMBL" id="JBHXCV010000005">
    <property type="protein sequence ID" value="MFD6793672.1"/>
    <property type="molecule type" value="Genomic_DNA"/>
</dbReference>
<dbReference type="PANTHER" id="PTHR11851">
    <property type="entry name" value="METALLOPROTEASE"/>
    <property type="match status" value="1"/>
</dbReference>
<proteinExistence type="inferred from homology"/>
<comment type="caution">
    <text evidence="6">The sequence shown here is derived from an EMBL/GenBank/DDBJ whole genome shotgun (WGS) entry which is preliminary data.</text>
</comment>
<name>A0ABW6G3A4_9PSEU</name>
<dbReference type="Pfam" id="PF00675">
    <property type="entry name" value="Peptidase_M16"/>
    <property type="match status" value="1"/>
</dbReference>
<sequence>MARQNPGHEQPVGSTRTLESVSGGGRVKRTVLPGGMRVITEQVPGVRSATVGLWVGVGSRDERPAVAGAAHYLEHLLFKGTGRRDATAIAEEIDAVGGELNAFTAKEHTCYYAQVIDEDLPVAMDLVTDVVFEARCTDADVDTERSVVLEEIAMRDDDPEDLLHETFVETVMGGHALGRPVLGNQESIQDMSARALRGFYRRQYVPHRMVLAVAGNVTHGAVLRLVRKALGDRLDGDTAPVAPRAGRARPRRTRSLQLRTDDTEQAHVMLGMPALGRHDERRYALGVLNAALGGGMSSRLFQEVRERRGLAYQVYSSVATYADTGHLSVYAGCQPDRLGEVTEVAAGVLADVAADGLSEAEVARAKGQLRGALVLGMEDTAARMTRLGKNELNHGRYLSVEDNVARIDAVTADDVAALARTLLGRPGGVTSGVVVGPYAHDEDLPDELHEVIA</sequence>
<evidence type="ECO:0000256" key="2">
    <source>
        <dbReference type="RuleBase" id="RU004447"/>
    </source>
</evidence>
<dbReference type="Pfam" id="PF05193">
    <property type="entry name" value="Peptidase_M16_C"/>
    <property type="match status" value="1"/>
</dbReference>
<dbReference type="PANTHER" id="PTHR11851:SF49">
    <property type="entry name" value="MITOCHONDRIAL-PROCESSING PEPTIDASE SUBUNIT ALPHA"/>
    <property type="match status" value="1"/>
</dbReference>
<dbReference type="SUPFAM" id="SSF63411">
    <property type="entry name" value="LuxS/MPP-like metallohydrolase"/>
    <property type="match status" value="2"/>
</dbReference>
<dbReference type="InterPro" id="IPR011765">
    <property type="entry name" value="Pept_M16_N"/>
</dbReference>
<evidence type="ECO:0000256" key="1">
    <source>
        <dbReference type="ARBA" id="ARBA00007261"/>
    </source>
</evidence>
<accession>A0ABW6G3A4</accession>
<feature type="region of interest" description="Disordered" evidence="3">
    <location>
        <begin position="1"/>
        <end position="27"/>
    </location>
</feature>
<dbReference type="RefSeq" id="WP_258935946.1">
    <property type="nucleotide sequence ID" value="NZ_JANBBF010000008.1"/>
</dbReference>
<organism evidence="6 7">
    <name type="scientific">Prauserella salsuginis</name>
    <dbReference type="NCBI Taxonomy" id="387889"/>
    <lineage>
        <taxon>Bacteria</taxon>
        <taxon>Bacillati</taxon>
        <taxon>Actinomycetota</taxon>
        <taxon>Actinomycetes</taxon>
        <taxon>Pseudonocardiales</taxon>
        <taxon>Pseudonocardiaceae</taxon>
        <taxon>Prauserella</taxon>
        <taxon>Prauserella salsuginis group</taxon>
    </lineage>
</organism>
<comment type="similarity">
    <text evidence="1 2">Belongs to the peptidase M16 family.</text>
</comment>
<feature type="domain" description="Peptidase M16 C-terminal" evidence="5">
    <location>
        <begin position="191"/>
        <end position="369"/>
    </location>
</feature>
<dbReference type="InterPro" id="IPR001431">
    <property type="entry name" value="Pept_M16_Zn_BS"/>
</dbReference>
<gene>
    <name evidence="6" type="ORF">ACFWGY_10075</name>
</gene>
<feature type="domain" description="Peptidase M16 N-terminal" evidence="4">
    <location>
        <begin position="37"/>
        <end position="183"/>
    </location>
</feature>
<dbReference type="PROSITE" id="PS00143">
    <property type="entry name" value="INSULINASE"/>
    <property type="match status" value="1"/>
</dbReference>
<dbReference type="Proteomes" id="UP001598673">
    <property type="component" value="Unassembled WGS sequence"/>
</dbReference>
<evidence type="ECO:0000313" key="7">
    <source>
        <dbReference type="Proteomes" id="UP001598673"/>
    </source>
</evidence>
<dbReference type="Gene3D" id="3.30.830.10">
    <property type="entry name" value="Metalloenzyme, LuxS/M16 peptidase-like"/>
    <property type="match status" value="2"/>
</dbReference>
<protein>
    <submittedName>
        <fullName evidence="6">M16 family metallopeptidase</fullName>
    </submittedName>
</protein>